<feature type="transmembrane region" description="Helical" evidence="1">
    <location>
        <begin position="115"/>
        <end position="135"/>
    </location>
</feature>
<keyword evidence="1" id="KW-0472">Membrane</keyword>
<dbReference type="RefSeq" id="WP_052081954.1">
    <property type="nucleotide sequence ID" value="NZ_JRFA01000023.1"/>
</dbReference>
<dbReference type="Proteomes" id="UP000254156">
    <property type="component" value="Unassembled WGS sequence"/>
</dbReference>
<feature type="transmembrane region" description="Helical" evidence="1">
    <location>
        <begin position="43"/>
        <end position="62"/>
    </location>
</feature>
<evidence type="ECO:0000256" key="1">
    <source>
        <dbReference type="SAM" id="Phobius"/>
    </source>
</evidence>
<evidence type="ECO:0000313" key="3">
    <source>
        <dbReference type="Proteomes" id="UP000254156"/>
    </source>
</evidence>
<dbReference type="OrthoDB" id="1097929at2"/>
<protein>
    <submittedName>
        <fullName evidence="2">Uncharacterized protein</fullName>
    </submittedName>
</protein>
<gene>
    <name evidence="2" type="ORF">NCTC11632_00038</name>
</gene>
<reference evidence="2 3" key="1">
    <citation type="submission" date="2018-06" db="EMBL/GenBank/DDBJ databases">
        <authorList>
            <consortium name="Pathogen Informatics"/>
            <person name="Doyle S."/>
        </authorList>
    </citation>
    <scope>NUCLEOTIDE SEQUENCE [LARGE SCALE GENOMIC DNA]</scope>
    <source>
        <strain evidence="2 3">NCTC11632</strain>
    </source>
</reference>
<feature type="transmembrane region" description="Helical" evidence="1">
    <location>
        <begin position="83"/>
        <end position="103"/>
    </location>
</feature>
<feature type="transmembrane region" description="Helical" evidence="1">
    <location>
        <begin position="12"/>
        <end position="31"/>
    </location>
</feature>
<name>A0A379E5Y8_9PORP</name>
<organism evidence="2 3">
    <name type="scientific">Porphyromonas macacae</name>
    <dbReference type="NCBI Taxonomy" id="28115"/>
    <lineage>
        <taxon>Bacteria</taxon>
        <taxon>Pseudomonadati</taxon>
        <taxon>Bacteroidota</taxon>
        <taxon>Bacteroidia</taxon>
        <taxon>Bacteroidales</taxon>
        <taxon>Porphyromonadaceae</taxon>
        <taxon>Porphyromonas</taxon>
    </lineage>
</organism>
<sequence length="149" mass="17385">MARRYLNASRKFLHIVAALFWLLPGIKIFYVGISRWAPLPSSFIIPVAWALVALIAFTFFIFPPVVKENLRYTRMKPGDRLPVYYCFKPSTWLIIIVMINFGIWLRSRPYIPDSFIAGFYSGLGIALILTSLRYIKPIKQIINDRYQHI</sequence>
<keyword evidence="1" id="KW-1133">Transmembrane helix</keyword>
<evidence type="ECO:0000313" key="2">
    <source>
        <dbReference type="EMBL" id="SUB87979.1"/>
    </source>
</evidence>
<dbReference type="EMBL" id="UGTF01000002">
    <property type="protein sequence ID" value="SUB87979.1"/>
    <property type="molecule type" value="Genomic_DNA"/>
</dbReference>
<accession>A0A379E5Y8</accession>
<keyword evidence="1" id="KW-0812">Transmembrane</keyword>
<dbReference type="AlphaFoldDB" id="A0A379E5Y8"/>
<proteinExistence type="predicted"/>